<dbReference type="InterPro" id="IPR020806">
    <property type="entry name" value="PKS_PP-bd"/>
</dbReference>
<keyword evidence="2" id="KW-0597">Phosphoprotein</keyword>
<dbReference type="SUPFAM" id="SSF47336">
    <property type="entry name" value="ACP-like"/>
    <property type="match status" value="1"/>
</dbReference>
<feature type="transmembrane region" description="Helical" evidence="4">
    <location>
        <begin position="132"/>
        <end position="157"/>
    </location>
</feature>
<dbReference type="InterPro" id="IPR036736">
    <property type="entry name" value="ACP-like_sf"/>
</dbReference>
<protein>
    <submittedName>
        <fullName evidence="6">Acyl carrier protein</fullName>
    </submittedName>
</protein>
<gene>
    <name evidence="6" type="ORF">J2X11_002117</name>
</gene>
<evidence type="ECO:0000256" key="4">
    <source>
        <dbReference type="SAM" id="Phobius"/>
    </source>
</evidence>
<dbReference type="PROSITE" id="PS50075">
    <property type="entry name" value="CARRIER"/>
    <property type="match status" value="1"/>
</dbReference>
<evidence type="ECO:0000313" key="7">
    <source>
        <dbReference type="Proteomes" id="UP001257739"/>
    </source>
</evidence>
<evidence type="ECO:0000259" key="5">
    <source>
        <dbReference type="PROSITE" id="PS50075"/>
    </source>
</evidence>
<feature type="domain" description="Carrier" evidence="5">
    <location>
        <begin position="5"/>
        <end position="79"/>
    </location>
</feature>
<keyword evidence="1" id="KW-0596">Phosphopantetheine</keyword>
<sequence>MPAPKDVLAELADILAAVQGCEPEAVQLDAKLKDLGVDSITMIEIGEELGRRFNVYLSDEAIDGFTTVKSAVNAVVHHDGAPQGSRPPAVPAKLAPPVPRVSTPEPAPVRSYDAAPAREHLDSEKVRVAGRFATWMAIIGAGLGVFIGLGSAAVIGATGLGAANLPPLSVTTPDAPTTTATTTPAPVETDGEPTEDPTLVVSSTRVSPGERFRLEGAFPELGAGATLQVQVKDPGSDWDDFPVDTQTKAGGRYATEIYTSRTGRREFRLFHEESGKSSPSVAVEIG</sequence>
<dbReference type="RefSeq" id="WP_309970614.1">
    <property type="nucleotide sequence ID" value="NZ_JAVDWH010000001.1"/>
</dbReference>
<dbReference type="EMBL" id="JAVDWH010000001">
    <property type="protein sequence ID" value="MDR7087278.1"/>
    <property type="molecule type" value="Genomic_DNA"/>
</dbReference>
<feature type="region of interest" description="Disordered" evidence="3">
    <location>
        <begin position="172"/>
        <end position="206"/>
    </location>
</feature>
<dbReference type="Pfam" id="PF00550">
    <property type="entry name" value="PP-binding"/>
    <property type="match status" value="1"/>
</dbReference>
<name>A0ABU1UQ19_9ACTN</name>
<evidence type="ECO:0000256" key="3">
    <source>
        <dbReference type="SAM" id="MobiDB-lite"/>
    </source>
</evidence>
<evidence type="ECO:0000313" key="6">
    <source>
        <dbReference type="EMBL" id="MDR7087278.1"/>
    </source>
</evidence>
<dbReference type="InterPro" id="IPR009081">
    <property type="entry name" value="PP-bd_ACP"/>
</dbReference>
<keyword evidence="4" id="KW-0812">Transmembrane</keyword>
<evidence type="ECO:0000256" key="2">
    <source>
        <dbReference type="ARBA" id="ARBA00022553"/>
    </source>
</evidence>
<comment type="caution">
    <text evidence="6">The sequence shown here is derived from an EMBL/GenBank/DDBJ whole genome shotgun (WGS) entry which is preliminary data.</text>
</comment>
<feature type="compositionally biased region" description="Low complexity" evidence="3">
    <location>
        <begin position="172"/>
        <end position="186"/>
    </location>
</feature>
<keyword evidence="4" id="KW-0472">Membrane</keyword>
<proteinExistence type="predicted"/>
<keyword evidence="4" id="KW-1133">Transmembrane helix</keyword>
<dbReference type="Proteomes" id="UP001257739">
    <property type="component" value="Unassembled WGS sequence"/>
</dbReference>
<accession>A0ABU1UQ19</accession>
<dbReference type="InterPro" id="IPR006162">
    <property type="entry name" value="Ppantetheine_attach_site"/>
</dbReference>
<feature type="compositionally biased region" description="Pro residues" evidence="3">
    <location>
        <begin position="88"/>
        <end position="99"/>
    </location>
</feature>
<feature type="region of interest" description="Disordered" evidence="3">
    <location>
        <begin position="79"/>
        <end position="111"/>
    </location>
</feature>
<evidence type="ECO:0000256" key="1">
    <source>
        <dbReference type="ARBA" id="ARBA00022450"/>
    </source>
</evidence>
<reference evidence="6 7" key="1">
    <citation type="submission" date="2023-07" db="EMBL/GenBank/DDBJ databases">
        <title>Sorghum-associated microbial communities from plants grown in Nebraska, USA.</title>
        <authorList>
            <person name="Schachtman D."/>
        </authorList>
    </citation>
    <scope>NUCLEOTIDE SEQUENCE [LARGE SCALE GENOMIC DNA]</scope>
    <source>
        <strain evidence="6 7">BE248</strain>
    </source>
</reference>
<organism evidence="6 7">
    <name type="scientific">Aeromicrobium panaciterrae</name>
    <dbReference type="NCBI Taxonomy" id="363861"/>
    <lineage>
        <taxon>Bacteria</taxon>
        <taxon>Bacillati</taxon>
        <taxon>Actinomycetota</taxon>
        <taxon>Actinomycetes</taxon>
        <taxon>Propionibacteriales</taxon>
        <taxon>Nocardioidaceae</taxon>
        <taxon>Aeromicrobium</taxon>
    </lineage>
</organism>
<dbReference type="PROSITE" id="PS00012">
    <property type="entry name" value="PHOSPHOPANTETHEINE"/>
    <property type="match status" value="1"/>
</dbReference>
<dbReference type="SMART" id="SM00823">
    <property type="entry name" value="PKS_PP"/>
    <property type="match status" value="1"/>
</dbReference>
<keyword evidence="7" id="KW-1185">Reference proteome</keyword>
<dbReference type="Gene3D" id="1.10.1200.10">
    <property type="entry name" value="ACP-like"/>
    <property type="match status" value="1"/>
</dbReference>